<dbReference type="WBParaSite" id="jg12640">
    <property type="protein sequence ID" value="jg12640"/>
    <property type="gene ID" value="jg12640"/>
</dbReference>
<evidence type="ECO:0000313" key="16">
    <source>
        <dbReference type="WBParaSite" id="jg12640"/>
    </source>
</evidence>
<dbReference type="SUPFAM" id="SSF55073">
    <property type="entry name" value="Nucleotide cyclase"/>
    <property type="match status" value="1"/>
</dbReference>
<keyword evidence="6" id="KW-0479">Metal-binding</keyword>
<evidence type="ECO:0000256" key="3">
    <source>
        <dbReference type="ARBA" id="ARBA00004496"/>
    </source>
</evidence>
<keyword evidence="7" id="KW-0547">Nucleotide-binding</keyword>
<dbReference type="PROSITE" id="PS50125">
    <property type="entry name" value="GUANYLATE_CYCLASE_2"/>
    <property type="match status" value="1"/>
</dbReference>
<evidence type="ECO:0000256" key="6">
    <source>
        <dbReference type="ARBA" id="ARBA00022617"/>
    </source>
</evidence>
<comment type="cofactor">
    <cofactor evidence="2">
        <name>heme</name>
        <dbReference type="ChEBI" id="CHEBI:30413"/>
    </cofactor>
</comment>
<dbReference type="CDD" id="cd07302">
    <property type="entry name" value="CHD"/>
    <property type="match status" value="1"/>
</dbReference>
<keyword evidence="6" id="KW-0349">Heme</keyword>
<dbReference type="Gene3D" id="3.90.1520.10">
    <property type="entry name" value="H-NOX domain"/>
    <property type="match status" value="1"/>
</dbReference>
<keyword evidence="12" id="KW-0141">cGMP biosynthesis</keyword>
<keyword evidence="9 13" id="KW-0175">Coiled coil</keyword>
<dbReference type="GO" id="GO:0070482">
    <property type="term" value="P:response to oxygen levels"/>
    <property type="evidence" value="ECO:0007669"/>
    <property type="project" value="TreeGrafter"/>
</dbReference>
<keyword evidence="10" id="KW-0342">GTP-binding</keyword>
<dbReference type="EC" id="4.6.1.2" evidence="4"/>
<dbReference type="InterPro" id="IPR029787">
    <property type="entry name" value="Nucleotide_cyclase"/>
</dbReference>
<dbReference type="Pfam" id="PF07700">
    <property type="entry name" value="HNOB"/>
    <property type="match status" value="1"/>
</dbReference>
<evidence type="ECO:0000256" key="4">
    <source>
        <dbReference type="ARBA" id="ARBA00012202"/>
    </source>
</evidence>
<dbReference type="InterPro" id="IPR042463">
    <property type="entry name" value="HNOB_dom_associated_sf"/>
</dbReference>
<dbReference type="Gene3D" id="3.30.70.1230">
    <property type="entry name" value="Nucleotide cyclase"/>
    <property type="match status" value="1"/>
</dbReference>
<evidence type="ECO:0000256" key="8">
    <source>
        <dbReference type="ARBA" id="ARBA00023004"/>
    </source>
</evidence>
<evidence type="ECO:0000256" key="11">
    <source>
        <dbReference type="ARBA" id="ARBA00023239"/>
    </source>
</evidence>
<dbReference type="InterPro" id="IPR011645">
    <property type="entry name" value="HNOB_dom_associated"/>
</dbReference>
<dbReference type="InterPro" id="IPR001054">
    <property type="entry name" value="A/G_cyclase"/>
</dbReference>
<dbReference type="InterPro" id="IPR038158">
    <property type="entry name" value="H-NOX_domain_sf"/>
</dbReference>
<dbReference type="GO" id="GO:0008074">
    <property type="term" value="C:guanylate cyclase complex, soluble"/>
    <property type="evidence" value="ECO:0007669"/>
    <property type="project" value="TreeGrafter"/>
</dbReference>
<dbReference type="GO" id="GO:0005525">
    <property type="term" value="F:GTP binding"/>
    <property type="evidence" value="ECO:0007669"/>
    <property type="project" value="UniProtKB-KW"/>
</dbReference>
<feature type="coiled-coil region" evidence="13">
    <location>
        <begin position="382"/>
        <end position="412"/>
    </location>
</feature>
<evidence type="ECO:0000313" key="15">
    <source>
        <dbReference type="Proteomes" id="UP000887574"/>
    </source>
</evidence>
<dbReference type="SMART" id="SM00044">
    <property type="entry name" value="CYCc"/>
    <property type="match status" value="1"/>
</dbReference>
<evidence type="ECO:0000256" key="1">
    <source>
        <dbReference type="ARBA" id="ARBA00001436"/>
    </source>
</evidence>
<dbReference type="GO" id="GO:0004383">
    <property type="term" value="F:guanylate cyclase activity"/>
    <property type="evidence" value="ECO:0007669"/>
    <property type="project" value="UniProtKB-EC"/>
</dbReference>
<sequence>MLNGSRCKFGWIHVCCRQLISRKHGRDTWLKILTIADFEEGLENEMLKNYTDEETFRLIKAMAEVVEISIDEVWEALGGFFIQFTMETGWNEILRALSPSSQGVEGFLDALDSMHYFIDHIVYQTKLKGPSFRCEVQSDGSLWLHYYSKRSGLYPIVKGAAYLCKYSFELCSKFRGQTNIPNRNSHESGEKEQELADSILTEHIIFSISLADYPLSKRSGHNLIRRIATSPSISINDNSAAYSVDLALEHVGVFIQEQYPWLVCGRTKLTDVLELAHPEIIVSFESILAFRNSPFIFRLKPAVLDKTSDEFKQYEADSAITVRGSMHAVDNKKFIVYMCSLNLATVGELKDRGLTLANLSKYDVTRDLIMLNQQRRSQVEWNKTMEEATRSLKTMSNELEAERHKTEELLCELMPKSIAGELLAHLGKSETRDAVEAREFPEATVLFTDIVTFTNICSHIVFSKIKLFVFNVVHMLNDLYLRFDRLVGLHDVYKVETIGDAYMIVGGVPKVVTNHAENVLNMSIAMLMESKLVLSPITSQPIRIRVGLHTGHVVAGVVGIKMPRYCLFGETVANKMESNGIPGRIHLSESTKRLGHRTNSEFVFTDRGNIEIIVGSGIHYTYFLERNNKRSVWELCGREPEQQHSANGYAELHAANPHIEQTQVVVTEKLSEKQLQLQDQQNGSNLANGARVHDISSKACILL</sequence>
<feature type="domain" description="Guanylate cyclase" evidence="14">
    <location>
        <begin position="444"/>
        <end position="572"/>
    </location>
</feature>
<comment type="catalytic activity">
    <reaction evidence="1">
        <text>GTP = 3',5'-cyclic GMP + diphosphate</text>
        <dbReference type="Rhea" id="RHEA:13665"/>
        <dbReference type="ChEBI" id="CHEBI:33019"/>
        <dbReference type="ChEBI" id="CHEBI:37565"/>
        <dbReference type="ChEBI" id="CHEBI:57746"/>
        <dbReference type="EC" id="4.6.1.2"/>
    </reaction>
</comment>
<dbReference type="Gene3D" id="6.10.250.780">
    <property type="match status" value="1"/>
</dbReference>
<dbReference type="InterPro" id="IPR024096">
    <property type="entry name" value="NO_sig/Golgi_transp_ligand-bd"/>
</dbReference>
<dbReference type="AlphaFoldDB" id="A0A915CU54"/>
<organism evidence="15 16">
    <name type="scientific">Ditylenchus dipsaci</name>
    <dbReference type="NCBI Taxonomy" id="166011"/>
    <lineage>
        <taxon>Eukaryota</taxon>
        <taxon>Metazoa</taxon>
        <taxon>Ecdysozoa</taxon>
        <taxon>Nematoda</taxon>
        <taxon>Chromadorea</taxon>
        <taxon>Rhabditida</taxon>
        <taxon>Tylenchina</taxon>
        <taxon>Tylenchomorpha</taxon>
        <taxon>Sphaerularioidea</taxon>
        <taxon>Anguinidae</taxon>
        <taxon>Anguininae</taxon>
        <taxon>Ditylenchus</taxon>
    </lineage>
</organism>
<keyword evidence="11" id="KW-0456">Lyase</keyword>
<evidence type="ECO:0000256" key="12">
    <source>
        <dbReference type="ARBA" id="ARBA00023293"/>
    </source>
</evidence>
<dbReference type="PANTHER" id="PTHR45655">
    <property type="entry name" value="GUANYLATE CYCLASE SOLUBLE SUBUNIT BETA-2"/>
    <property type="match status" value="1"/>
</dbReference>
<reference evidence="16" key="1">
    <citation type="submission" date="2022-11" db="UniProtKB">
        <authorList>
            <consortium name="WormBaseParasite"/>
        </authorList>
    </citation>
    <scope>IDENTIFICATION</scope>
</reference>
<evidence type="ECO:0000256" key="13">
    <source>
        <dbReference type="SAM" id="Coils"/>
    </source>
</evidence>
<evidence type="ECO:0000256" key="5">
    <source>
        <dbReference type="ARBA" id="ARBA00022490"/>
    </source>
</evidence>
<evidence type="ECO:0000256" key="10">
    <source>
        <dbReference type="ARBA" id="ARBA00023134"/>
    </source>
</evidence>
<keyword evidence="8" id="KW-0408">Iron</keyword>
<dbReference type="Proteomes" id="UP000887574">
    <property type="component" value="Unplaced"/>
</dbReference>
<dbReference type="Pfam" id="PF07701">
    <property type="entry name" value="HNOBA"/>
    <property type="match status" value="1"/>
</dbReference>
<proteinExistence type="predicted"/>
<dbReference type="InterPro" id="IPR011644">
    <property type="entry name" value="Heme_NO-bd"/>
</dbReference>
<comment type="subcellular location">
    <subcellularLocation>
        <location evidence="3">Cytoplasm</location>
    </subcellularLocation>
</comment>
<dbReference type="SUPFAM" id="SSF111126">
    <property type="entry name" value="Ligand-binding domain in the NO signalling and Golgi transport"/>
    <property type="match status" value="1"/>
</dbReference>
<protein>
    <recommendedName>
        <fullName evidence="4">guanylate cyclase</fullName>
        <ecNumber evidence="4">4.6.1.2</ecNumber>
    </recommendedName>
</protein>
<keyword evidence="15" id="KW-1185">Reference proteome</keyword>
<dbReference type="Gene3D" id="3.30.450.260">
    <property type="entry name" value="Haem NO binding associated domain"/>
    <property type="match status" value="1"/>
</dbReference>
<dbReference type="PANTHER" id="PTHR45655:SF13">
    <property type="entry name" value="SOLUBLE GUANYLATE CYCLASE GCY-32-RELATED"/>
    <property type="match status" value="1"/>
</dbReference>
<dbReference type="GO" id="GO:0019934">
    <property type="term" value="P:cGMP-mediated signaling"/>
    <property type="evidence" value="ECO:0007669"/>
    <property type="project" value="TreeGrafter"/>
</dbReference>
<evidence type="ECO:0000256" key="2">
    <source>
        <dbReference type="ARBA" id="ARBA00001971"/>
    </source>
</evidence>
<accession>A0A915CU54</accession>
<evidence type="ECO:0000256" key="9">
    <source>
        <dbReference type="ARBA" id="ARBA00023054"/>
    </source>
</evidence>
<dbReference type="Pfam" id="PF00211">
    <property type="entry name" value="Guanylate_cyc"/>
    <property type="match status" value="1"/>
</dbReference>
<name>A0A915CU54_9BILA</name>
<dbReference type="FunFam" id="3.30.70.1230:FF:000007">
    <property type="entry name" value="Guanylate cyclase soluble subunit alpha-3"/>
    <property type="match status" value="1"/>
</dbReference>
<dbReference type="GO" id="GO:0020037">
    <property type="term" value="F:heme binding"/>
    <property type="evidence" value="ECO:0007669"/>
    <property type="project" value="InterPro"/>
</dbReference>
<evidence type="ECO:0000256" key="7">
    <source>
        <dbReference type="ARBA" id="ARBA00022741"/>
    </source>
</evidence>
<evidence type="ECO:0000259" key="14">
    <source>
        <dbReference type="PROSITE" id="PS50125"/>
    </source>
</evidence>
<keyword evidence="5" id="KW-0963">Cytoplasm</keyword>